<dbReference type="EMBL" id="JAODWD010000005">
    <property type="protein sequence ID" value="MCT7660898.1"/>
    <property type="molecule type" value="Genomic_DNA"/>
</dbReference>
<dbReference type="PANTHER" id="PTHR23028">
    <property type="entry name" value="ACETYLTRANSFERASE"/>
    <property type="match status" value="1"/>
</dbReference>
<dbReference type="PANTHER" id="PTHR23028:SF53">
    <property type="entry name" value="ACYL_TRANSF_3 DOMAIN-CONTAINING PROTEIN"/>
    <property type="match status" value="1"/>
</dbReference>
<dbReference type="RefSeq" id="WP_260994965.1">
    <property type="nucleotide sequence ID" value="NZ_JAODWD010000005.1"/>
</dbReference>
<keyword evidence="1" id="KW-1133">Transmembrane helix</keyword>
<feature type="transmembrane region" description="Helical" evidence="1">
    <location>
        <begin position="285"/>
        <end position="304"/>
    </location>
</feature>
<keyword evidence="3" id="KW-0012">Acyltransferase</keyword>
<feature type="transmembrane region" description="Helical" evidence="1">
    <location>
        <begin position="205"/>
        <end position="227"/>
    </location>
</feature>
<feature type="transmembrane region" description="Helical" evidence="1">
    <location>
        <begin position="353"/>
        <end position="373"/>
    </location>
</feature>
<dbReference type="InterPro" id="IPR050879">
    <property type="entry name" value="Acyltransferase_3"/>
</dbReference>
<reference evidence="4" key="1">
    <citation type="submission" date="2023-07" db="EMBL/GenBank/DDBJ databases">
        <authorList>
            <person name="Deng Y."/>
            <person name="Zhang Y.-Q."/>
        </authorList>
    </citation>
    <scope>NUCLEOTIDE SEQUENCE [LARGE SCALE GENOMIC DNA]</scope>
    <source>
        <strain evidence="4">CPCC 205710</strain>
    </source>
</reference>
<dbReference type="InterPro" id="IPR002656">
    <property type="entry name" value="Acyl_transf_3_dom"/>
</dbReference>
<keyword evidence="3" id="KW-0808">Transferase</keyword>
<organism evidence="3 4">
    <name type="scientific">Mycobacterium deserti</name>
    <dbReference type="NCBI Taxonomy" id="2978347"/>
    <lineage>
        <taxon>Bacteria</taxon>
        <taxon>Bacillati</taxon>
        <taxon>Actinomycetota</taxon>
        <taxon>Actinomycetes</taxon>
        <taxon>Mycobacteriales</taxon>
        <taxon>Mycobacteriaceae</taxon>
        <taxon>Mycobacterium</taxon>
    </lineage>
</organism>
<protein>
    <submittedName>
        <fullName evidence="3">Acyltransferase</fullName>
    </submittedName>
</protein>
<feature type="transmembrane region" description="Helical" evidence="1">
    <location>
        <begin position="177"/>
        <end position="193"/>
    </location>
</feature>
<feature type="transmembrane region" description="Helical" evidence="1">
    <location>
        <begin position="385"/>
        <end position="404"/>
    </location>
</feature>
<feature type="transmembrane region" description="Helical" evidence="1">
    <location>
        <begin position="310"/>
        <end position="332"/>
    </location>
</feature>
<feature type="domain" description="Acyltransferase 3" evidence="2">
    <location>
        <begin position="24"/>
        <end position="401"/>
    </location>
</feature>
<gene>
    <name evidence="3" type="ORF">N4S67_21065</name>
</gene>
<keyword evidence="4" id="KW-1185">Reference proteome</keyword>
<dbReference type="GO" id="GO:0016746">
    <property type="term" value="F:acyltransferase activity"/>
    <property type="evidence" value="ECO:0007669"/>
    <property type="project" value="UniProtKB-KW"/>
</dbReference>
<comment type="caution">
    <text evidence="3">The sequence shown here is derived from an EMBL/GenBank/DDBJ whole genome shotgun (WGS) entry which is preliminary data.</text>
</comment>
<accession>A0ABT2MF52</accession>
<feature type="transmembrane region" description="Helical" evidence="1">
    <location>
        <begin position="247"/>
        <end position="273"/>
    </location>
</feature>
<evidence type="ECO:0000256" key="1">
    <source>
        <dbReference type="SAM" id="Phobius"/>
    </source>
</evidence>
<evidence type="ECO:0000259" key="2">
    <source>
        <dbReference type="Pfam" id="PF01757"/>
    </source>
</evidence>
<feature type="transmembrane region" description="Helical" evidence="1">
    <location>
        <begin position="29"/>
        <end position="48"/>
    </location>
</feature>
<sequence>MTTEPRTASTPAQLGVAGMRSRIIGLDGARGLSCLGVAIMHVAVHYSPDTAATWYVNLLGLSLIFFYALSGFLLFLPYVRNLVEERGSAQLPSTRNFALHRLARILPGYLVIFLLVNYALQTAYIDNASMQTPGTDNGAGMITDPWQLIANLTLMQSYIPAYFQTGLNPSWSLTLEYAFYTSLPILGALTFTLRRRTAVRPFALALLAPLILIVIGFVGRAFIPLAIKASGLTDFNVIQWGDNWVAVFTKCFLTNADTFAFGMLAAIVVVAMERKSLRDSLSRRARLYSGLALLPVLVVSLLLIATLNPYATSAIAVACGLVILIIVAPLARGEATLIARVLDTAPLRFIGKVSLSLYLWHFPLLLLLGRWGLMAGDTVPGMLRNIALVLAVALVVSAATYYLVEEPAMNWAKRYRARWA</sequence>
<evidence type="ECO:0000313" key="3">
    <source>
        <dbReference type="EMBL" id="MCT7660898.1"/>
    </source>
</evidence>
<evidence type="ECO:0000313" key="4">
    <source>
        <dbReference type="Proteomes" id="UP001206639"/>
    </source>
</evidence>
<dbReference type="Proteomes" id="UP001206639">
    <property type="component" value="Unassembled WGS sequence"/>
</dbReference>
<keyword evidence="1" id="KW-0812">Transmembrane</keyword>
<feature type="transmembrane region" description="Helical" evidence="1">
    <location>
        <begin position="54"/>
        <end position="76"/>
    </location>
</feature>
<feature type="transmembrane region" description="Helical" evidence="1">
    <location>
        <begin position="102"/>
        <end position="120"/>
    </location>
</feature>
<name>A0ABT2MF52_9MYCO</name>
<keyword evidence="1" id="KW-0472">Membrane</keyword>
<dbReference type="Pfam" id="PF01757">
    <property type="entry name" value="Acyl_transf_3"/>
    <property type="match status" value="1"/>
</dbReference>
<proteinExistence type="predicted"/>